<dbReference type="EC" id="3.6.4.13" evidence="2"/>
<dbReference type="GO" id="GO:0005524">
    <property type="term" value="F:ATP binding"/>
    <property type="evidence" value="ECO:0007669"/>
    <property type="project" value="UniProtKB-KW"/>
</dbReference>
<gene>
    <name evidence="12" type="ORF">B9G98_02817</name>
</gene>
<keyword evidence="8" id="KW-0496">Mitochondrion</keyword>
<dbReference type="Proteomes" id="UP000238350">
    <property type="component" value="Unassembled WGS sequence"/>
</dbReference>
<dbReference type="InterPro" id="IPR055206">
    <property type="entry name" value="DEXQc_SUV3"/>
</dbReference>
<dbReference type="EMBL" id="NDIQ01000021">
    <property type="protein sequence ID" value="PRT55197.1"/>
    <property type="molecule type" value="Genomic_DNA"/>
</dbReference>
<dbReference type="Pfam" id="PF22527">
    <property type="entry name" value="DEXQc_Suv3"/>
    <property type="match status" value="1"/>
</dbReference>
<dbReference type="Gene3D" id="3.40.50.300">
    <property type="entry name" value="P-loop containing nucleotide triphosphate hydrolases"/>
    <property type="match status" value="2"/>
</dbReference>
<dbReference type="PANTHER" id="PTHR12131">
    <property type="entry name" value="ATP-DEPENDENT RNA AND DNA HELICASE"/>
    <property type="match status" value="1"/>
</dbReference>
<keyword evidence="4" id="KW-0378">Hydrolase</keyword>
<dbReference type="PANTHER" id="PTHR12131:SF1">
    <property type="entry name" value="ATP-DEPENDENT RNA HELICASE SUPV3L1, MITOCHONDRIAL-RELATED"/>
    <property type="match status" value="1"/>
</dbReference>
<evidence type="ECO:0000259" key="11">
    <source>
        <dbReference type="PROSITE" id="PS51194"/>
    </source>
</evidence>
<name>A0A2T0FJP5_9ASCO</name>
<dbReference type="OrthoDB" id="6692397at2759"/>
<dbReference type="InterPro" id="IPR044774">
    <property type="entry name" value="Suv3_DEXQc"/>
</dbReference>
<keyword evidence="6" id="KW-0067">ATP-binding</keyword>
<organism evidence="12 13">
    <name type="scientific">Wickerhamiella sorbophila</name>
    <dbReference type="NCBI Taxonomy" id="45607"/>
    <lineage>
        <taxon>Eukaryota</taxon>
        <taxon>Fungi</taxon>
        <taxon>Dikarya</taxon>
        <taxon>Ascomycota</taxon>
        <taxon>Saccharomycotina</taxon>
        <taxon>Dipodascomycetes</taxon>
        <taxon>Dipodascales</taxon>
        <taxon>Trichomonascaceae</taxon>
        <taxon>Wickerhamiella</taxon>
    </lineage>
</organism>
<evidence type="ECO:0000256" key="2">
    <source>
        <dbReference type="ARBA" id="ARBA00012552"/>
    </source>
</evidence>
<dbReference type="FunFam" id="3.40.50.300:FF:000269">
    <property type="entry name" value="ATP-dependent RNA helicase SUPV3L1, mitochondrial"/>
    <property type="match status" value="1"/>
</dbReference>
<proteinExistence type="predicted"/>
<protein>
    <recommendedName>
        <fullName evidence="2">RNA helicase</fullName>
        <ecNumber evidence="2">3.6.4.13</ecNumber>
    </recommendedName>
</protein>
<evidence type="ECO:0000256" key="5">
    <source>
        <dbReference type="ARBA" id="ARBA00022806"/>
    </source>
</evidence>
<dbReference type="InterPro" id="IPR050699">
    <property type="entry name" value="RNA-DNA_Helicase"/>
</dbReference>
<dbReference type="Gene3D" id="1.20.58.1080">
    <property type="match status" value="1"/>
</dbReference>
<evidence type="ECO:0000256" key="10">
    <source>
        <dbReference type="SAM" id="MobiDB-lite"/>
    </source>
</evidence>
<dbReference type="AlphaFoldDB" id="A0A2T0FJP5"/>
<dbReference type="PROSITE" id="PS51194">
    <property type="entry name" value="HELICASE_CTER"/>
    <property type="match status" value="1"/>
</dbReference>
<keyword evidence="7" id="KW-0809">Transit peptide</keyword>
<dbReference type="InterPro" id="IPR001650">
    <property type="entry name" value="Helicase_C-like"/>
</dbReference>
<dbReference type="SUPFAM" id="SSF52540">
    <property type="entry name" value="P-loop containing nucleoside triphosphate hydrolases"/>
    <property type="match status" value="1"/>
</dbReference>
<dbReference type="InterPro" id="IPR022192">
    <property type="entry name" value="SUV3_C"/>
</dbReference>
<evidence type="ECO:0000313" key="13">
    <source>
        <dbReference type="Proteomes" id="UP000238350"/>
    </source>
</evidence>
<dbReference type="GO" id="GO:0016787">
    <property type="term" value="F:hydrolase activity"/>
    <property type="evidence" value="ECO:0007669"/>
    <property type="project" value="UniProtKB-KW"/>
</dbReference>
<sequence length="577" mass="64489">MIRKQFSTVPFRLRSLKSKPKIRSDKHYKPPGPKKSPPAVDVLELSSPTPVPASKLLSDLYQNDPSIAAKLHPIDISHPWRHFPNARKLRRKVILHIGPTNSGKSYAALKAFRAAKSGFYAGPLRMLAREIYDRLENENVPCNLLTGDEVLEKYDPVTGERARLSAGTVEMVDLSQDFEVAVIDEIQMIDDPDRGWAWTKAVLGVRANELHLCGDANSEKVIRTLMAQTGDDLEVRKYQRLSPLKIDERQLSPAKLIGMLRPGDCVVCFSKKQVKEMRDRIVKQRKQKCAIIYGSLPPETRAEQAKLFNNPESPVKFLVASDAIGMGLNLAIRRIIFTSLKKFNGEEMVPLPVPQIKQIAGRAGRFKLADKSEGAGTGLVNALSLEAKETIREALKAPSPEIQHAVIQPPNRVIMASSVDKASMFSHTLQSVYQSALVQVPYIRPRDNSAVHVAQLYDHVFGLTFEDKLALANAPVSTTPECQAAFIRYCEVIGSGRVANVVDVNRDIADLANRTIPTIKLENIHKAITLFLWLSYRFPCNFIDREGATDLKELCERRLNANLASSKALERPQTRRR</sequence>
<comment type="catalytic activity">
    <reaction evidence="9">
        <text>ATP + H2O = ADP + phosphate + H(+)</text>
        <dbReference type="Rhea" id="RHEA:13065"/>
        <dbReference type="ChEBI" id="CHEBI:15377"/>
        <dbReference type="ChEBI" id="CHEBI:15378"/>
        <dbReference type="ChEBI" id="CHEBI:30616"/>
        <dbReference type="ChEBI" id="CHEBI:43474"/>
        <dbReference type="ChEBI" id="CHEBI:456216"/>
        <dbReference type="EC" id="3.6.4.13"/>
    </reaction>
</comment>
<feature type="domain" description="Helicase C-terminal" evidence="11">
    <location>
        <begin position="245"/>
        <end position="414"/>
    </location>
</feature>
<evidence type="ECO:0000256" key="7">
    <source>
        <dbReference type="ARBA" id="ARBA00022946"/>
    </source>
</evidence>
<accession>A0A2T0FJP5</accession>
<dbReference type="FunFam" id="3.40.50.300:FF:000957">
    <property type="entry name" value="ATP-dependent RNA helicase SUV3L, mitochondrial"/>
    <property type="match status" value="1"/>
</dbReference>
<dbReference type="InterPro" id="IPR027417">
    <property type="entry name" value="P-loop_NTPase"/>
</dbReference>
<feature type="region of interest" description="Disordered" evidence="10">
    <location>
        <begin position="1"/>
        <end position="44"/>
    </location>
</feature>
<comment type="subcellular location">
    <subcellularLocation>
        <location evidence="1">Mitochondrion</location>
    </subcellularLocation>
</comment>
<dbReference type="STRING" id="45607.A0A2T0FJP5"/>
<keyword evidence="3" id="KW-0547">Nucleotide-binding</keyword>
<dbReference type="GO" id="GO:0000965">
    <property type="term" value="P:mitochondrial RNA 3'-end processing"/>
    <property type="evidence" value="ECO:0007669"/>
    <property type="project" value="TreeGrafter"/>
</dbReference>
<reference evidence="12 13" key="1">
    <citation type="submission" date="2017-04" db="EMBL/GenBank/DDBJ databases">
        <title>Genome sequencing of [Candida] sorbophila.</title>
        <authorList>
            <person name="Ahn J.O."/>
        </authorList>
    </citation>
    <scope>NUCLEOTIDE SEQUENCE [LARGE SCALE GENOMIC DNA]</scope>
    <source>
        <strain evidence="12 13">DS02</strain>
    </source>
</reference>
<dbReference type="RefSeq" id="XP_024665142.1">
    <property type="nucleotide sequence ID" value="XM_024809374.1"/>
</dbReference>
<dbReference type="GeneID" id="36516565"/>
<comment type="caution">
    <text evidence="12">The sequence shown here is derived from an EMBL/GenBank/DDBJ whole genome shotgun (WGS) entry which is preliminary data.</text>
</comment>
<evidence type="ECO:0000256" key="4">
    <source>
        <dbReference type="ARBA" id="ARBA00022801"/>
    </source>
</evidence>
<dbReference type="Pfam" id="PF00271">
    <property type="entry name" value="Helicase_C"/>
    <property type="match status" value="1"/>
</dbReference>
<dbReference type="Pfam" id="PF12513">
    <property type="entry name" value="SUV3_C"/>
    <property type="match status" value="1"/>
</dbReference>
<dbReference type="CDD" id="cd17913">
    <property type="entry name" value="DEXQc_Suv3"/>
    <property type="match status" value="1"/>
</dbReference>
<keyword evidence="13" id="KW-1185">Reference proteome</keyword>
<dbReference type="SMART" id="SM00490">
    <property type="entry name" value="HELICc"/>
    <property type="match status" value="1"/>
</dbReference>
<evidence type="ECO:0000256" key="9">
    <source>
        <dbReference type="ARBA" id="ARBA00047984"/>
    </source>
</evidence>
<evidence type="ECO:0000256" key="8">
    <source>
        <dbReference type="ARBA" id="ARBA00023128"/>
    </source>
</evidence>
<dbReference type="GO" id="GO:0045025">
    <property type="term" value="C:mitochondrial degradosome"/>
    <property type="evidence" value="ECO:0007669"/>
    <property type="project" value="TreeGrafter"/>
</dbReference>
<evidence type="ECO:0000256" key="1">
    <source>
        <dbReference type="ARBA" id="ARBA00004173"/>
    </source>
</evidence>
<dbReference type="Gene3D" id="1.20.272.40">
    <property type="match status" value="1"/>
</dbReference>
<dbReference type="CDD" id="cd18805">
    <property type="entry name" value="SF2_C_suv3"/>
    <property type="match status" value="1"/>
</dbReference>
<evidence type="ECO:0000256" key="6">
    <source>
        <dbReference type="ARBA" id="ARBA00022840"/>
    </source>
</evidence>
<dbReference type="GO" id="GO:0003724">
    <property type="term" value="F:RNA helicase activity"/>
    <property type="evidence" value="ECO:0007669"/>
    <property type="project" value="UniProtKB-EC"/>
</dbReference>
<keyword evidence="5 12" id="KW-0347">Helicase</keyword>
<evidence type="ECO:0000256" key="3">
    <source>
        <dbReference type="ARBA" id="ARBA00022741"/>
    </source>
</evidence>
<evidence type="ECO:0000313" key="12">
    <source>
        <dbReference type="EMBL" id="PRT55197.1"/>
    </source>
</evidence>